<sequence length="400" mass="42833">MKWKFVLALLTTCAILMSMSYTMLIPFLPMYLIQDLGVKQADVDMWSGAIFAVTFLVSGIMAPIWGALADKKSRKLMAIRAGFCLAITYLLGGLVSNPWELFGVRIVQGLSAGLWPALLAIISAESPKLKLGFCMGVMQGGMTAGGVLGPLFGGLLADQFGMRSAFFIAAGALFLITLALVFFIKEKPRVPDPNAKPVRIWDFSLLKIPAVKRMLICAGVVQLTILLQQPVMPLYVAELQGSMDRIVLVSGIVFSITGVSGVLASPVWGIMGQNIGYRPVLYLSLLGAGILGVIQVIPNSLEWFTGWRFIGGLAFAGIFPAINAVLTVSTSANDKGRVFGLSYLAQQLGAVFGPIIGGAMAAWFSYKFIIGLSGFILLPLVLYLYLKRPASSEGSGTTLT</sequence>
<keyword evidence="6 7" id="KW-0472">Membrane</keyword>
<dbReference type="Gene3D" id="1.20.1250.20">
    <property type="entry name" value="MFS general substrate transporter like domains"/>
    <property type="match status" value="2"/>
</dbReference>
<dbReference type="InterPro" id="IPR001958">
    <property type="entry name" value="Tet-R_TetA/multi-R_MdtG-like"/>
</dbReference>
<protein>
    <submittedName>
        <fullName evidence="9">MFS transporter</fullName>
    </submittedName>
</protein>
<feature type="transmembrane region" description="Helical" evidence="7">
    <location>
        <begin position="341"/>
        <end position="362"/>
    </location>
</feature>
<feature type="transmembrane region" description="Helical" evidence="7">
    <location>
        <begin position="164"/>
        <end position="184"/>
    </location>
</feature>
<evidence type="ECO:0000256" key="6">
    <source>
        <dbReference type="ARBA" id="ARBA00023136"/>
    </source>
</evidence>
<reference evidence="9 10" key="1">
    <citation type="submission" date="2019-12" db="EMBL/GenBank/DDBJ databases">
        <title>Microbes associate with the intestines of laboratory mice.</title>
        <authorList>
            <person name="Navarre W."/>
            <person name="Wong E."/>
        </authorList>
    </citation>
    <scope>NUCLEOTIDE SEQUENCE [LARGE SCALE GENOMIC DNA]</scope>
    <source>
        <strain evidence="9 10">NM82_D38</strain>
    </source>
</reference>
<dbReference type="PANTHER" id="PTHR43414:SF6">
    <property type="entry name" value="MULTIDRUG RESISTANCE PROTEIN MDTG"/>
    <property type="match status" value="1"/>
</dbReference>
<dbReference type="GO" id="GO:0022857">
    <property type="term" value="F:transmembrane transporter activity"/>
    <property type="evidence" value="ECO:0007669"/>
    <property type="project" value="InterPro"/>
</dbReference>
<feature type="transmembrane region" description="Helical" evidence="7">
    <location>
        <begin position="246"/>
        <end position="268"/>
    </location>
</feature>
<evidence type="ECO:0000256" key="3">
    <source>
        <dbReference type="ARBA" id="ARBA00022475"/>
    </source>
</evidence>
<dbReference type="InterPro" id="IPR036259">
    <property type="entry name" value="MFS_trans_sf"/>
</dbReference>
<dbReference type="SUPFAM" id="SSF103473">
    <property type="entry name" value="MFS general substrate transporter"/>
    <property type="match status" value="1"/>
</dbReference>
<evidence type="ECO:0000259" key="8">
    <source>
        <dbReference type="PROSITE" id="PS50850"/>
    </source>
</evidence>
<dbReference type="PRINTS" id="PR01035">
    <property type="entry name" value="TCRTETA"/>
</dbReference>
<dbReference type="PROSITE" id="PS50850">
    <property type="entry name" value="MFS"/>
    <property type="match status" value="1"/>
</dbReference>
<feature type="transmembrane region" description="Helical" evidence="7">
    <location>
        <begin position="205"/>
        <end position="226"/>
    </location>
</feature>
<evidence type="ECO:0000256" key="7">
    <source>
        <dbReference type="SAM" id="Phobius"/>
    </source>
</evidence>
<comment type="subcellular location">
    <subcellularLocation>
        <location evidence="1">Cell membrane</location>
        <topology evidence="1">Multi-pass membrane protein</topology>
    </subcellularLocation>
</comment>
<evidence type="ECO:0000313" key="9">
    <source>
        <dbReference type="EMBL" id="MVX56158.1"/>
    </source>
</evidence>
<accession>A0A6L6YHK3</accession>
<name>A0A6L6YHK3_9BURK</name>
<keyword evidence="3" id="KW-1003">Cell membrane</keyword>
<organism evidence="9 10">
    <name type="scientific">Parasutterella muris</name>
    <dbReference type="NCBI Taxonomy" id="2565572"/>
    <lineage>
        <taxon>Bacteria</taxon>
        <taxon>Pseudomonadati</taxon>
        <taxon>Pseudomonadota</taxon>
        <taxon>Betaproteobacteria</taxon>
        <taxon>Burkholderiales</taxon>
        <taxon>Sutterellaceae</taxon>
        <taxon>Parasutterella</taxon>
    </lineage>
</organism>
<evidence type="ECO:0000256" key="4">
    <source>
        <dbReference type="ARBA" id="ARBA00022692"/>
    </source>
</evidence>
<feature type="transmembrane region" description="Helical" evidence="7">
    <location>
        <begin position="131"/>
        <end position="152"/>
    </location>
</feature>
<dbReference type="AlphaFoldDB" id="A0A6L6YHK3"/>
<dbReference type="GO" id="GO:0005886">
    <property type="term" value="C:plasma membrane"/>
    <property type="evidence" value="ECO:0007669"/>
    <property type="project" value="UniProtKB-SubCell"/>
</dbReference>
<keyword evidence="2" id="KW-0813">Transport</keyword>
<dbReference type="InterPro" id="IPR011701">
    <property type="entry name" value="MFS"/>
</dbReference>
<evidence type="ECO:0000256" key="5">
    <source>
        <dbReference type="ARBA" id="ARBA00022989"/>
    </source>
</evidence>
<dbReference type="RefSeq" id="WP_160334590.1">
    <property type="nucleotide sequence ID" value="NZ_CALPCR010000008.1"/>
</dbReference>
<evidence type="ECO:0000256" key="2">
    <source>
        <dbReference type="ARBA" id="ARBA00022448"/>
    </source>
</evidence>
<feature type="transmembrane region" description="Helical" evidence="7">
    <location>
        <begin position="48"/>
        <end position="69"/>
    </location>
</feature>
<feature type="transmembrane region" description="Helical" evidence="7">
    <location>
        <begin position="102"/>
        <end position="124"/>
    </location>
</feature>
<dbReference type="PANTHER" id="PTHR43414">
    <property type="entry name" value="MULTIDRUG RESISTANCE PROTEIN MDTG"/>
    <property type="match status" value="1"/>
</dbReference>
<proteinExistence type="predicted"/>
<dbReference type="Pfam" id="PF07690">
    <property type="entry name" value="MFS_1"/>
    <property type="match status" value="1"/>
</dbReference>
<evidence type="ECO:0000256" key="1">
    <source>
        <dbReference type="ARBA" id="ARBA00004651"/>
    </source>
</evidence>
<keyword evidence="5 7" id="KW-1133">Transmembrane helix</keyword>
<dbReference type="EMBL" id="WSRP01000006">
    <property type="protein sequence ID" value="MVX56158.1"/>
    <property type="molecule type" value="Genomic_DNA"/>
</dbReference>
<feature type="transmembrane region" description="Helical" evidence="7">
    <location>
        <begin position="368"/>
        <end position="386"/>
    </location>
</feature>
<dbReference type="OrthoDB" id="65739at2"/>
<keyword evidence="10" id="KW-1185">Reference proteome</keyword>
<gene>
    <name evidence="9" type="ORF">E5987_02915</name>
</gene>
<comment type="caution">
    <text evidence="9">The sequence shown here is derived from an EMBL/GenBank/DDBJ whole genome shotgun (WGS) entry which is preliminary data.</text>
</comment>
<feature type="transmembrane region" description="Helical" evidence="7">
    <location>
        <begin position="76"/>
        <end position="96"/>
    </location>
</feature>
<feature type="domain" description="Major facilitator superfamily (MFS) profile" evidence="8">
    <location>
        <begin position="6"/>
        <end position="391"/>
    </location>
</feature>
<evidence type="ECO:0000313" key="10">
    <source>
        <dbReference type="Proteomes" id="UP000472580"/>
    </source>
</evidence>
<feature type="transmembrane region" description="Helical" evidence="7">
    <location>
        <begin position="309"/>
        <end position="329"/>
    </location>
</feature>
<feature type="transmembrane region" description="Helical" evidence="7">
    <location>
        <begin position="280"/>
        <end position="297"/>
    </location>
</feature>
<dbReference type="Proteomes" id="UP000472580">
    <property type="component" value="Unassembled WGS sequence"/>
</dbReference>
<keyword evidence="4 7" id="KW-0812">Transmembrane</keyword>
<dbReference type="InterPro" id="IPR020846">
    <property type="entry name" value="MFS_dom"/>
</dbReference>